<reference evidence="2" key="1">
    <citation type="journal article" date="2020" name="Stud. Mycol.">
        <title>101 Dothideomycetes genomes: a test case for predicting lifestyles and emergence of pathogens.</title>
        <authorList>
            <person name="Haridas S."/>
            <person name="Albert R."/>
            <person name="Binder M."/>
            <person name="Bloem J."/>
            <person name="Labutti K."/>
            <person name="Salamov A."/>
            <person name="Andreopoulos B."/>
            <person name="Baker S."/>
            <person name="Barry K."/>
            <person name="Bills G."/>
            <person name="Bluhm B."/>
            <person name="Cannon C."/>
            <person name="Castanera R."/>
            <person name="Culley D."/>
            <person name="Daum C."/>
            <person name="Ezra D."/>
            <person name="Gonzalez J."/>
            <person name="Henrissat B."/>
            <person name="Kuo A."/>
            <person name="Liang C."/>
            <person name="Lipzen A."/>
            <person name="Lutzoni F."/>
            <person name="Magnuson J."/>
            <person name="Mondo S."/>
            <person name="Nolan M."/>
            <person name="Ohm R."/>
            <person name="Pangilinan J."/>
            <person name="Park H.-J."/>
            <person name="Ramirez L."/>
            <person name="Alfaro M."/>
            <person name="Sun H."/>
            <person name="Tritt A."/>
            <person name="Yoshinaga Y."/>
            <person name="Zwiers L.-H."/>
            <person name="Turgeon B."/>
            <person name="Goodwin S."/>
            <person name="Spatafora J."/>
            <person name="Crous P."/>
            <person name="Grigoriev I."/>
        </authorList>
    </citation>
    <scope>NUCLEOTIDE SEQUENCE</scope>
    <source>
        <strain evidence="2">CBS 690.94</strain>
    </source>
</reference>
<evidence type="ECO:0000313" key="3">
    <source>
        <dbReference type="Proteomes" id="UP000799764"/>
    </source>
</evidence>
<organism evidence="2 3">
    <name type="scientific">Karstenula rhodostoma CBS 690.94</name>
    <dbReference type="NCBI Taxonomy" id="1392251"/>
    <lineage>
        <taxon>Eukaryota</taxon>
        <taxon>Fungi</taxon>
        <taxon>Dikarya</taxon>
        <taxon>Ascomycota</taxon>
        <taxon>Pezizomycotina</taxon>
        <taxon>Dothideomycetes</taxon>
        <taxon>Pleosporomycetidae</taxon>
        <taxon>Pleosporales</taxon>
        <taxon>Massarineae</taxon>
        <taxon>Didymosphaeriaceae</taxon>
        <taxon>Karstenula</taxon>
    </lineage>
</organism>
<evidence type="ECO:0008006" key="4">
    <source>
        <dbReference type="Google" id="ProtNLM"/>
    </source>
</evidence>
<evidence type="ECO:0000313" key="2">
    <source>
        <dbReference type="EMBL" id="KAF2439716.1"/>
    </source>
</evidence>
<gene>
    <name evidence="2" type="ORF">P171DRAFT_109719</name>
</gene>
<sequence length="304" mass="34323">MRTFLSLLAVVSVALGAVIRRDDGADSGLVKLESFNESSTLANYEVLFYEDQNFKGAGWGMVPIPNQPSSPETGGQFCYFVDPGRVSSLKLVKQRNDRRFSCRFYRTLDACQHNIPALTLDYPAERASLGPELDNQINSALCWWTSPAQEKYTARHEVVDLAPNTRPQQGGDTKGLRLVNVFTDPDFRGYYIWYHYAYMLAGSCMNFMNSETSPKWSSLRLNAAAIIYHCRFYEPLHCREDGTTFYFDIQQIGGGASVHDLRLTKDNKGKPWDNRLKSMKCLPGGWSEQLEENSGMTAYPVSVD</sequence>
<dbReference type="OrthoDB" id="10325347at2759"/>
<feature type="chain" id="PRO_5040284474" description="AA1-like domain-containing protein" evidence="1">
    <location>
        <begin position="17"/>
        <end position="304"/>
    </location>
</feature>
<dbReference type="Proteomes" id="UP000799764">
    <property type="component" value="Unassembled WGS sequence"/>
</dbReference>
<dbReference type="AlphaFoldDB" id="A0A9P4U7E0"/>
<proteinExistence type="predicted"/>
<comment type="caution">
    <text evidence="2">The sequence shown here is derived from an EMBL/GenBank/DDBJ whole genome shotgun (WGS) entry which is preliminary data.</text>
</comment>
<protein>
    <recommendedName>
        <fullName evidence="4">AA1-like domain-containing protein</fullName>
    </recommendedName>
</protein>
<name>A0A9P4U7E0_9PLEO</name>
<feature type="signal peptide" evidence="1">
    <location>
        <begin position="1"/>
        <end position="16"/>
    </location>
</feature>
<keyword evidence="1" id="KW-0732">Signal</keyword>
<accession>A0A9P4U7E0</accession>
<evidence type="ECO:0000256" key="1">
    <source>
        <dbReference type="SAM" id="SignalP"/>
    </source>
</evidence>
<keyword evidence="3" id="KW-1185">Reference proteome</keyword>
<dbReference type="EMBL" id="MU001508">
    <property type="protein sequence ID" value="KAF2439716.1"/>
    <property type="molecule type" value="Genomic_DNA"/>
</dbReference>